<dbReference type="AlphaFoldDB" id="A0A124GNZ1"/>
<dbReference type="EMBL" id="LKAM01000001">
    <property type="protein sequence ID" value="KUM50303.1"/>
    <property type="molecule type" value="Genomic_DNA"/>
</dbReference>
<proteinExistence type="predicted"/>
<geneLocation type="mitochondrion" evidence="3"/>
<name>A0A124GNZ1_PICGL</name>
<organism evidence="3">
    <name type="scientific">Picea glauca</name>
    <name type="common">White spruce</name>
    <name type="synonym">Pinus glauca</name>
    <dbReference type="NCBI Taxonomy" id="3330"/>
    <lineage>
        <taxon>Eukaryota</taxon>
        <taxon>Viridiplantae</taxon>
        <taxon>Streptophyta</taxon>
        <taxon>Embryophyta</taxon>
        <taxon>Tracheophyta</taxon>
        <taxon>Spermatophyta</taxon>
        <taxon>Pinopsida</taxon>
        <taxon>Pinidae</taxon>
        <taxon>Conifers I</taxon>
        <taxon>Pinales</taxon>
        <taxon>Pinaceae</taxon>
        <taxon>Picea</taxon>
    </lineage>
</organism>
<sequence length="106" mass="11869">MVTKQAGHHHWTVSYRDCSSKQMIPNSALTHKPTSLHIQWGHLRDVLCAYSRRLSRYTPFTAPSTASLEDNNLISYKRGGRDFITSLGGPRSVIALQVPTGEAIYL</sequence>
<reference evidence="3" key="1">
    <citation type="journal article" date="2015" name="Genome Biol. Evol.">
        <title>Organellar Genomes of White Spruce (Picea glauca): Assembly and Annotation.</title>
        <authorList>
            <person name="Jackman S.D."/>
            <person name="Warren R.L."/>
            <person name="Gibb E.A."/>
            <person name="Vandervalk B.P."/>
            <person name="Mohamadi H."/>
            <person name="Chu J."/>
            <person name="Raymond A."/>
            <person name="Pleasance S."/>
            <person name="Coope R."/>
            <person name="Wildung M.R."/>
            <person name="Ritland C.E."/>
            <person name="Bousquet J."/>
            <person name="Jones S.J."/>
            <person name="Bohlmann J."/>
            <person name="Birol I."/>
        </authorList>
    </citation>
    <scope>NUCLEOTIDE SEQUENCE [LARGE SCALE GENOMIC DNA]</scope>
    <source>
        <tissue evidence="3">Flushing bud</tissue>
    </source>
</reference>
<comment type="caution">
    <text evidence="3">The sequence shown here is derived from an EMBL/GenBank/DDBJ whole genome shotgun (WGS) entry which is preliminary data.</text>
</comment>
<protein>
    <submittedName>
        <fullName evidence="3">Uncharacterized protein</fullName>
    </submittedName>
</protein>
<evidence type="ECO:0000313" key="3">
    <source>
        <dbReference type="EMBL" id="KUM50318.1"/>
    </source>
</evidence>
<evidence type="ECO:0000313" key="2">
    <source>
        <dbReference type="EMBL" id="KUM50303.1"/>
    </source>
</evidence>
<keyword evidence="3" id="KW-0496">Mitochondrion</keyword>
<evidence type="ECO:0000313" key="1">
    <source>
        <dbReference type="EMBL" id="KUM50294.1"/>
    </source>
</evidence>
<accession>A0A124GNZ1</accession>
<dbReference type="EMBL" id="LKAM01000001">
    <property type="protein sequence ID" value="KUM50294.1"/>
    <property type="molecule type" value="Genomic_DNA"/>
</dbReference>
<dbReference type="EMBL" id="LKAM01000001">
    <property type="protein sequence ID" value="KUM50318.1"/>
    <property type="molecule type" value="Genomic_DNA"/>
</dbReference>
<gene>
    <name evidence="1" type="ORF">ABT39_MTgene137</name>
    <name evidence="2" type="ORF">ABT39_MTgene146</name>
    <name evidence="3" type="ORF">ABT39_MTgene161</name>
</gene>